<evidence type="ECO:0000313" key="3">
    <source>
        <dbReference type="Proteomes" id="UP000193240"/>
    </source>
</evidence>
<proteinExistence type="predicted"/>
<feature type="compositionally biased region" description="Basic and acidic residues" evidence="1">
    <location>
        <begin position="34"/>
        <end position="44"/>
    </location>
</feature>
<accession>A0A1Y2MD62</accession>
<organism evidence="2 3">
    <name type="scientific">Epicoccum nigrum</name>
    <name type="common">Soil fungus</name>
    <name type="synonym">Epicoccum purpurascens</name>
    <dbReference type="NCBI Taxonomy" id="105696"/>
    <lineage>
        <taxon>Eukaryota</taxon>
        <taxon>Fungi</taxon>
        <taxon>Dikarya</taxon>
        <taxon>Ascomycota</taxon>
        <taxon>Pezizomycotina</taxon>
        <taxon>Dothideomycetes</taxon>
        <taxon>Pleosporomycetidae</taxon>
        <taxon>Pleosporales</taxon>
        <taxon>Pleosporineae</taxon>
        <taxon>Didymellaceae</taxon>
        <taxon>Epicoccum</taxon>
    </lineage>
</organism>
<reference evidence="2 3" key="1">
    <citation type="journal article" date="2017" name="Genome Announc.">
        <title>Genome sequence of the saprophytic ascomycete Epicoccum nigrum ICMP 19927 strain isolated from New Zealand.</title>
        <authorList>
            <person name="Fokin M."/>
            <person name="Fleetwood D."/>
            <person name="Weir B.S."/>
            <person name="Villas-Boas S.G."/>
        </authorList>
    </citation>
    <scope>NUCLEOTIDE SEQUENCE [LARGE SCALE GENOMIC DNA]</scope>
    <source>
        <strain evidence="2 3">ICMP 19927</strain>
    </source>
</reference>
<feature type="compositionally biased region" description="Basic residues" evidence="1">
    <location>
        <begin position="435"/>
        <end position="445"/>
    </location>
</feature>
<dbReference type="AlphaFoldDB" id="A0A1Y2MD62"/>
<dbReference type="Proteomes" id="UP000193240">
    <property type="component" value="Unassembled WGS sequence"/>
</dbReference>
<sequence>MSSNSRRALAPRNSMSAHAQMLNDRIDNSPISRPTKDSESRDNTRAASSFPRSVHLILRNTSQENPEISLTEQLDTHSPPSNSAVSLKLKLRGMTAKHNLYFPAISSAASSDKSSSKRTSSETFSDDYSTNRSTNSSIEVQPLPNDYTASTGEPRTAASSRAKRLRTAHKNRDHDDDSEFDAADQRESDSPRYSPTVLCSTSLKRSERMLDPQNPEHAALIAAASKAGSEYYDSDAEDLRGPVKDTTKPHLFRNVKWGPLATDYTVPTAFPTEPEFTQFIPGRFELLPNGTAFDQKHKLLIRLTDTHSRLRIFANPPPLDWNDQVAITALNKRSVQQIRRNTPVRFREVVAPYVRQEREWILKHLEGGKPTDSWKKFVSAFNRKFKGKVLDKQGVPRPERSHSSLTKEVERFGGVYSRGNVPKTGGRGKVDGKKGGKGKKKVKAE</sequence>
<gene>
    <name evidence="2" type="ORF">B5807_00081</name>
</gene>
<protein>
    <submittedName>
        <fullName evidence="2">Uncharacterized protein</fullName>
    </submittedName>
</protein>
<evidence type="ECO:0000256" key="1">
    <source>
        <dbReference type="SAM" id="MobiDB-lite"/>
    </source>
</evidence>
<dbReference type="EMBL" id="KZ107838">
    <property type="protein sequence ID" value="OSS54074.1"/>
    <property type="molecule type" value="Genomic_DNA"/>
</dbReference>
<feature type="region of interest" description="Disordered" evidence="1">
    <location>
        <begin position="392"/>
        <end position="445"/>
    </location>
</feature>
<evidence type="ECO:0000313" key="2">
    <source>
        <dbReference type="EMBL" id="OSS54074.1"/>
    </source>
</evidence>
<feature type="compositionally biased region" description="Polar residues" evidence="1">
    <location>
        <begin position="147"/>
        <end position="159"/>
    </location>
</feature>
<feature type="region of interest" description="Disordered" evidence="1">
    <location>
        <begin position="107"/>
        <end position="197"/>
    </location>
</feature>
<feature type="compositionally biased region" description="Low complexity" evidence="1">
    <location>
        <begin position="107"/>
        <end position="123"/>
    </location>
</feature>
<feature type="region of interest" description="Disordered" evidence="1">
    <location>
        <begin position="1"/>
        <end position="57"/>
    </location>
</feature>
<keyword evidence="3" id="KW-1185">Reference proteome</keyword>
<dbReference type="InParanoid" id="A0A1Y2MD62"/>
<feature type="compositionally biased region" description="Polar residues" evidence="1">
    <location>
        <begin position="127"/>
        <end position="139"/>
    </location>
</feature>
<feature type="compositionally biased region" description="Basic and acidic residues" evidence="1">
    <location>
        <begin position="397"/>
        <end position="411"/>
    </location>
</feature>
<name>A0A1Y2MD62_EPING</name>